<feature type="compositionally biased region" description="Pro residues" evidence="1">
    <location>
        <begin position="352"/>
        <end position="379"/>
    </location>
</feature>
<feature type="compositionally biased region" description="Acidic residues" evidence="1">
    <location>
        <begin position="251"/>
        <end position="275"/>
    </location>
</feature>
<feature type="compositionally biased region" description="Polar residues" evidence="1">
    <location>
        <begin position="26"/>
        <end position="37"/>
    </location>
</feature>
<feature type="region of interest" description="Disordered" evidence="1">
    <location>
        <begin position="456"/>
        <end position="477"/>
    </location>
</feature>
<comment type="caution">
    <text evidence="2">The sequence shown here is derived from an EMBL/GenBank/DDBJ whole genome shotgun (WGS) entry which is preliminary data.</text>
</comment>
<feature type="compositionally biased region" description="Gly residues" evidence="1">
    <location>
        <begin position="464"/>
        <end position="477"/>
    </location>
</feature>
<evidence type="ECO:0000313" key="3">
    <source>
        <dbReference type="Proteomes" id="UP000777482"/>
    </source>
</evidence>
<dbReference type="OrthoDB" id="2529559at2759"/>
<name>A0A9P7B9F8_RHOMI</name>
<dbReference type="AlphaFoldDB" id="A0A9P7B9F8"/>
<dbReference type="Proteomes" id="UP000777482">
    <property type="component" value="Unassembled WGS sequence"/>
</dbReference>
<evidence type="ECO:0000256" key="1">
    <source>
        <dbReference type="SAM" id="MobiDB-lite"/>
    </source>
</evidence>
<organism evidence="2 3">
    <name type="scientific">Rhodotorula mucilaginosa</name>
    <name type="common">Yeast</name>
    <name type="synonym">Rhodotorula rubra</name>
    <dbReference type="NCBI Taxonomy" id="5537"/>
    <lineage>
        <taxon>Eukaryota</taxon>
        <taxon>Fungi</taxon>
        <taxon>Dikarya</taxon>
        <taxon>Basidiomycota</taxon>
        <taxon>Pucciniomycotina</taxon>
        <taxon>Microbotryomycetes</taxon>
        <taxon>Sporidiobolales</taxon>
        <taxon>Sporidiobolaceae</taxon>
        <taxon>Rhodotorula</taxon>
    </lineage>
</organism>
<sequence length="477" mass="51149">MARVKRSPSSPPPLPAHRPSLSSRSVDPTATHLGSKSTPRHRAVHPHDDQQDELDCLPAVVETSSPARPTKVPNKLHTPSASPHSRSAVQPTATSRRNNDLLDVPDGPRTREGRTSPGRHRHAGGGDPGSAARRNSERYSYAETGESAVTSRRTPAKRSRPGEQYPAPSASPSRSPSRSALSPKRSAAAGEGSTPTSSARKRSRRASSGLTFKPPAPSALTEDRDFRAAQRARLQEQRMRALAKRRRVEQVDEDVDDEEQEECGVDSDVTSADEEEGRRPQNGRRRAADRRTQGVATAERSTKSGHARAPTQQTSKPSPRPPRAPKRIKPDPDETIQLIASSASRPSDGPSPAQPVAPPPPPSATTTAPPPLRRYPTPPTASAFLTSLPLPSLARLAPHFHELGCTSPGELLVLCDPAQRPLRDEFLREVADKAGGVSALERMMLHREMDCGWRKWTGAVDSSSGGGGGGEDGVGGR</sequence>
<dbReference type="EMBL" id="PUHQ01000006">
    <property type="protein sequence ID" value="KAG0666115.1"/>
    <property type="molecule type" value="Genomic_DNA"/>
</dbReference>
<gene>
    <name evidence="2" type="ORF">C6P46_005466</name>
</gene>
<feature type="region of interest" description="Disordered" evidence="1">
    <location>
        <begin position="1"/>
        <end position="383"/>
    </location>
</feature>
<feature type="compositionally biased region" description="Low complexity" evidence="1">
    <location>
        <begin position="166"/>
        <end position="189"/>
    </location>
</feature>
<keyword evidence="3" id="KW-1185">Reference proteome</keyword>
<evidence type="ECO:0000313" key="2">
    <source>
        <dbReference type="EMBL" id="KAG0666115.1"/>
    </source>
</evidence>
<accession>A0A9P7B9F8</accession>
<protein>
    <submittedName>
        <fullName evidence="2">Uncharacterized protein</fullName>
    </submittedName>
</protein>
<feature type="compositionally biased region" description="Polar residues" evidence="1">
    <location>
        <begin position="77"/>
        <end position="96"/>
    </location>
</feature>
<proteinExistence type="predicted"/>
<feature type="compositionally biased region" description="Basic and acidic residues" evidence="1">
    <location>
        <begin position="221"/>
        <end position="239"/>
    </location>
</feature>
<reference evidence="2 3" key="1">
    <citation type="submission" date="2020-11" db="EMBL/GenBank/DDBJ databases">
        <title>Kefir isolates.</title>
        <authorList>
            <person name="Marcisauskas S."/>
            <person name="Kim Y."/>
            <person name="Blasche S."/>
        </authorList>
    </citation>
    <scope>NUCLEOTIDE SEQUENCE [LARGE SCALE GENOMIC DNA]</scope>
    <source>
        <strain evidence="2 3">KR</strain>
    </source>
</reference>